<reference evidence="9 10" key="1">
    <citation type="journal article" date="2015" name="Genome Biol. Evol.">
        <title>The genome of winter moth (Operophtera brumata) provides a genomic perspective on sexual dimorphism and phenology.</title>
        <authorList>
            <person name="Derks M.F."/>
            <person name="Smit S."/>
            <person name="Salis L."/>
            <person name="Schijlen E."/>
            <person name="Bossers A."/>
            <person name="Mateman C."/>
            <person name="Pijl A.S."/>
            <person name="de Ridder D."/>
            <person name="Groenen M.A."/>
            <person name="Visser M.E."/>
            <person name="Megens H.J."/>
        </authorList>
    </citation>
    <scope>NUCLEOTIDE SEQUENCE [LARGE SCALE GENOMIC DNA]</scope>
    <source>
        <strain evidence="9">WM2013NL</strain>
        <tissue evidence="9">Head and thorax</tissue>
    </source>
</reference>
<dbReference type="PANTHER" id="PTHR11315:SF0">
    <property type="entry name" value="FOLATE GAMMA-GLUTAMYL HYDROLASE"/>
    <property type="match status" value="1"/>
</dbReference>
<dbReference type="PANTHER" id="PTHR11315">
    <property type="entry name" value="PROTEASE FAMILY C26 GAMMA-GLUTAMYL HYDROLASE"/>
    <property type="match status" value="1"/>
</dbReference>
<evidence type="ECO:0000256" key="6">
    <source>
        <dbReference type="ARBA" id="ARBA00022801"/>
    </source>
</evidence>
<evidence type="ECO:0000256" key="8">
    <source>
        <dbReference type="PROSITE-ProRule" id="PRU00607"/>
    </source>
</evidence>
<dbReference type="STRING" id="104452.A0A0L7LGE5"/>
<comment type="caution">
    <text evidence="8">Lacks conserved residue(s) required for the propagation of feature annotation.</text>
</comment>
<comment type="similarity">
    <text evidence="2">Belongs to the peptidase C26 family.</text>
</comment>
<dbReference type="InterPro" id="IPR011697">
    <property type="entry name" value="Peptidase_C26"/>
</dbReference>
<evidence type="ECO:0000256" key="1">
    <source>
        <dbReference type="ARBA" id="ARBA00004239"/>
    </source>
</evidence>
<dbReference type="AlphaFoldDB" id="A0A0L7LGE5"/>
<protein>
    <recommendedName>
        <fullName evidence="3">folate gamma-glutamyl hydrolase</fullName>
        <ecNumber evidence="3">3.4.19.9</ecNumber>
    </recommendedName>
</protein>
<dbReference type="Proteomes" id="UP000037510">
    <property type="component" value="Unassembled WGS sequence"/>
</dbReference>
<dbReference type="GO" id="GO:0005773">
    <property type="term" value="C:vacuole"/>
    <property type="evidence" value="ECO:0007669"/>
    <property type="project" value="TreeGrafter"/>
</dbReference>
<evidence type="ECO:0000256" key="4">
    <source>
        <dbReference type="ARBA" id="ARBA00022525"/>
    </source>
</evidence>
<dbReference type="GO" id="GO:0034722">
    <property type="term" value="F:gamma-glutamyl-peptidase activity"/>
    <property type="evidence" value="ECO:0007669"/>
    <property type="project" value="UniProtKB-EC"/>
</dbReference>
<dbReference type="GO" id="GO:0005576">
    <property type="term" value="C:extracellular region"/>
    <property type="evidence" value="ECO:0007669"/>
    <property type="project" value="UniProtKB-SubCell"/>
</dbReference>
<name>A0A0L7LGE5_OPEBR</name>
<evidence type="ECO:0000256" key="3">
    <source>
        <dbReference type="ARBA" id="ARBA00012886"/>
    </source>
</evidence>
<dbReference type="EMBL" id="JTDY01001185">
    <property type="protein sequence ID" value="KOB74618.1"/>
    <property type="molecule type" value="Genomic_DNA"/>
</dbReference>
<feature type="active site" description="Nucleophile" evidence="7">
    <location>
        <position position="168"/>
    </location>
</feature>
<dbReference type="InterPro" id="IPR029062">
    <property type="entry name" value="Class_I_gatase-like"/>
</dbReference>
<keyword evidence="10" id="KW-1185">Reference proteome</keyword>
<evidence type="ECO:0000256" key="7">
    <source>
        <dbReference type="PIRSR" id="PIRSR615527-1"/>
    </source>
</evidence>
<keyword evidence="6 9" id="KW-0378">Hydrolase</keyword>
<proteinExistence type="inferred from homology"/>
<dbReference type="Pfam" id="PF07722">
    <property type="entry name" value="Peptidase_C26"/>
    <property type="match status" value="1"/>
</dbReference>
<dbReference type="PROSITE" id="PS51273">
    <property type="entry name" value="GATASE_TYPE_1"/>
    <property type="match status" value="1"/>
</dbReference>
<comment type="caution">
    <text evidence="9">The sequence shown here is derived from an EMBL/GenBank/DDBJ whole genome shotgun (WGS) entry which is preliminary data.</text>
</comment>
<evidence type="ECO:0000256" key="2">
    <source>
        <dbReference type="ARBA" id="ARBA00011083"/>
    </source>
</evidence>
<dbReference type="Gene3D" id="3.40.50.880">
    <property type="match status" value="1"/>
</dbReference>
<keyword evidence="4" id="KW-0964">Secreted</keyword>
<dbReference type="PROSITE" id="PS51275">
    <property type="entry name" value="PEPTIDASE_C26_GGH"/>
    <property type="match status" value="1"/>
</dbReference>
<keyword evidence="5" id="KW-0732">Signal</keyword>
<feature type="non-terminal residue" evidence="9">
    <location>
        <position position="189"/>
    </location>
</feature>
<dbReference type="GO" id="GO:0046900">
    <property type="term" value="P:tetrahydrofolylpolyglutamate metabolic process"/>
    <property type="evidence" value="ECO:0007669"/>
    <property type="project" value="TreeGrafter"/>
</dbReference>
<evidence type="ECO:0000313" key="10">
    <source>
        <dbReference type="Proteomes" id="UP000037510"/>
    </source>
</evidence>
<dbReference type="SUPFAM" id="SSF52317">
    <property type="entry name" value="Class I glutamine amidotransferase-like"/>
    <property type="match status" value="1"/>
</dbReference>
<dbReference type="EC" id="3.4.19.9" evidence="3"/>
<accession>A0A0L7LGE5</accession>
<gene>
    <name evidence="9" type="ORF">OBRU01_08904</name>
</gene>
<evidence type="ECO:0000313" key="9">
    <source>
        <dbReference type="EMBL" id="KOB74618.1"/>
    </source>
</evidence>
<sequence>MVETCDICGEKFSGSAILRGVVDSWSGLAMMKGALLLTLVYFLHCEGAVVVQIDEAPIVNDRPIVGVLSQEQSFYLHGKYPEQNYTSYIAASYVKDVEASGARVVPIMIGKDRAYYEELLSKLNGVLIPGGATYFNQSNGYADAGQHIFEIAKKLNDEGDYFPIFGTCLGFELLIILDSGRGEKENRIT</sequence>
<dbReference type="InterPro" id="IPR015527">
    <property type="entry name" value="Pept_C26_g-glut_hydrolase"/>
</dbReference>
<comment type="subcellular location">
    <subcellularLocation>
        <location evidence="1">Secreted</location>
        <location evidence="1">Extracellular space</location>
    </subcellularLocation>
</comment>
<organism evidence="9 10">
    <name type="scientific">Operophtera brumata</name>
    <name type="common">Winter moth</name>
    <name type="synonym">Phalaena brumata</name>
    <dbReference type="NCBI Taxonomy" id="104452"/>
    <lineage>
        <taxon>Eukaryota</taxon>
        <taxon>Metazoa</taxon>
        <taxon>Ecdysozoa</taxon>
        <taxon>Arthropoda</taxon>
        <taxon>Hexapoda</taxon>
        <taxon>Insecta</taxon>
        <taxon>Pterygota</taxon>
        <taxon>Neoptera</taxon>
        <taxon>Endopterygota</taxon>
        <taxon>Lepidoptera</taxon>
        <taxon>Glossata</taxon>
        <taxon>Ditrysia</taxon>
        <taxon>Geometroidea</taxon>
        <taxon>Geometridae</taxon>
        <taxon>Larentiinae</taxon>
        <taxon>Operophtera</taxon>
    </lineage>
</organism>
<evidence type="ECO:0000256" key="5">
    <source>
        <dbReference type="ARBA" id="ARBA00022729"/>
    </source>
</evidence>